<dbReference type="PANTHER" id="PTHR23090:SF9">
    <property type="entry name" value="GLUTAMINE-DEPENDENT NAD(+) SYNTHETASE"/>
    <property type="match status" value="1"/>
</dbReference>
<dbReference type="Pfam" id="PF02540">
    <property type="entry name" value="NAD_synthase"/>
    <property type="match status" value="1"/>
</dbReference>
<dbReference type="InterPro" id="IPR036526">
    <property type="entry name" value="C-N_Hydrolase_sf"/>
</dbReference>
<gene>
    <name evidence="9" type="ORF">MNBD_GAMMA09-3022</name>
</gene>
<dbReference type="NCBIfam" id="TIGR00552">
    <property type="entry name" value="nadE"/>
    <property type="match status" value="1"/>
</dbReference>
<evidence type="ECO:0000313" key="9">
    <source>
        <dbReference type="EMBL" id="VAW67156.1"/>
    </source>
</evidence>
<comment type="pathway">
    <text evidence="1">Cofactor biosynthesis; NAD(+) biosynthesis; NAD(+) from deamido-NAD(+) (L-Gln route): step 1/1.</text>
</comment>
<dbReference type="InterPro" id="IPR003694">
    <property type="entry name" value="NAD_synthase"/>
</dbReference>
<evidence type="ECO:0000256" key="5">
    <source>
        <dbReference type="ARBA" id="ARBA00022741"/>
    </source>
</evidence>
<dbReference type="Gene3D" id="3.40.50.620">
    <property type="entry name" value="HUPs"/>
    <property type="match status" value="1"/>
</dbReference>
<proteinExistence type="inferred from homology"/>
<dbReference type="EC" id="6.3.5.1" evidence="3"/>
<dbReference type="Pfam" id="PF00795">
    <property type="entry name" value="CN_hydrolase"/>
    <property type="match status" value="1"/>
</dbReference>
<reference evidence="9" key="1">
    <citation type="submission" date="2018-06" db="EMBL/GenBank/DDBJ databases">
        <authorList>
            <person name="Zhirakovskaya E."/>
        </authorList>
    </citation>
    <scope>NUCLEOTIDE SEQUENCE</scope>
</reference>
<dbReference type="CDD" id="cd07570">
    <property type="entry name" value="GAT_Gln-NAD-synth"/>
    <property type="match status" value="1"/>
</dbReference>
<dbReference type="InterPro" id="IPR022310">
    <property type="entry name" value="NAD/GMP_synthase"/>
</dbReference>
<dbReference type="Gene3D" id="3.60.110.10">
    <property type="entry name" value="Carbon-nitrogen hydrolase"/>
    <property type="match status" value="1"/>
</dbReference>
<dbReference type="PIRSF" id="PIRSF006630">
    <property type="entry name" value="NADS_GAT"/>
    <property type="match status" value="1"/>
</dbReference>
<dbReference type="EMBL" id="UOFI01000093">
    <property type="protein sequence ID" value="VAW67156.1"/>
    <property type="molecule type" value="Genomic_DNA"/>
</dbReference>
<keyword evidence="7" id="KW-0520">NAD</keyword>
<protein>
    <recommendedName>
        <fullName evidence="3">NAD(+) synthase (glutamine-hydrolyzing)</fullName>
        <ecNumber evidence="3">6.3.5.1</ecNumber>
    </recommendedName>
</protein>
<evidence type="ECO:0000256" key="4">
    <source>
        <dbReference type="ARBA" id="ARBA00022598"/>
    </source>
</evidence>
<sequence length="540" mass="60220">MTDALQISLIQERFLVGNIKANTRKIISLSQQARREGADIAVFPELALSGYPPEDLLMRAGFIRQIEEGIAEIASNSQDMLIVFGAPVMHQHELFNAALVCSDGRVIAEYYKHSLPNYAVFDEKRYFQSGSEPLVIEWRQRKLGLVICEDAWLEEPIKQTVNSGAEVIVILNASPYHRNKHQQRLDMLQHRQKESPVPIFYLNIVGGQDELVFDGGSLVLNRQGELIGRGPDFEAALLHYQIQADLSISSVNTPIYQPESELACLYKALVVAVHDYVTGNGFDGVVIGLSGGVDSALTLAIAVDALGAEAVHAVMMPSRYTADMSLQDAQAEADILGVDYKVISIEPVFQSFLQTLEEEFAGKEVDTTEENIQARCRGVILMALSNKLRRMVLTTGNKSEMAVGYSTLYGDMAGGYAPLKDVEKQLVYALCDYRNSVSQVIPQRVLDRPPSAELRADQEDQDSLPDYAVLDAILRMTVEEDMPRQQIIDAGYSAEIVDKVIQMVQINEYKRRQAPPGVRITQRAFGRDRRYPITSGYRRK</sequence>
<evidence type="ECO:0000256" key="3">
    <source>
        <dbReference type="ARBA" id="ARBA00012743"/>
    </source>
</evidence>
<dbReference type="GO" id="GO:0004359">
    <property type="term" value="F:glutaminase activity"/>
    <property type="evidence" value="ECO:0007669"/>
    <property type="project" value="InterPro"/>
</dbReference>
<organism evidence="9">
    <name type="scientific">hydrothermal vent metagenome</name>
    <dbReference type="NCBI Taxonomy" id="652676"/>
    <lineage>
        <taxon>unclassified sequences</taxon>
        <taxon>metagenomes</taxon>
        <taxon>ecological metagenomes</taxon>
    </lineage>
</organism>
<dbReference type="GO" id="GO:0005524">
    <property type="term" value="F:ATP binding"/>
    <property type="evidence" value="ECO:0007669"/>
    <property type="project" value="UniProtKB-KW"/>
</dbReference>
<accession>A0A3B0YFL6</accession>
<comment type="similarity">
    <text evidence="2">In the C-terminal section; belongs to the NAD synthetase family.</text>
</comment>
<dbReference type="NCBIfam" id="NF010588">
    <property type="entry name" value="PRK13981.1"/>
    <property type="match status" value="1"/>
</dbReference>
<evidence type="ECO:0000256" key="1">
    <source>
        <dbReference type="ARBA" id="ARBA00005188"/>
    </source>
</evidence>
<dbReference type="InterPro" id="IPR014729">
    <property type="entry name" value="Rossmann-like_a/b/a_fold"/>
</dbReference>
<feature type="domain" description="CN hydrolase" evidence="8">
    <location>
        <begin position="5"/>
        <end position="248"/>
    </location>
</feature>
<dbReference type="HAMAP" id="MF_02090">
    <property type="entry name" value="NadE_glutamine_dep"/>
    <property type="match status" value="1"/>
</dbReference>
<name>A0A3B0YFL6_9ZZZZ</name>
<dbReference type="InterPro" id="IPR014445">
    <property type="entry name" value="Gln-dep_NAD_synthase"/>
</dbReference>
<dbReference type="GO" id="GO:0009435">
    <property type="term" value="P:NAD+ biosynthetic process"/>
    <property type="evidence" value="ECO:0007669"/>
    <property type="project" value="UniProtKB-UniPathway"/>
</dbReference>
<dbReference type="PANTHER" id="PTHR23090">
    <property type="entry name" value="NH 3 /GLUTAMINE-DEPENDENT NAD + SYNTHETASE"/>
    <property type="match status" value="1"/>
</dbReference>
<evidence type="ECO:0000256" key="7">
    <source>
        <dbReference type="ARBA" id="ARBA00023027"/>
    </source>
</evidence>
<dbReference type="GO" id="GO:0003952">
    <property type="term" value="F:NAD+ synthase (glutamine-hydrolyzing) activity"/>
    <property type="evidence" value="ECO:0007669"/>
    <property type="project" value="UniProtKB-EC"/>
</dbReference>
<dbReference type="PROSITE" id="PS50263">
    <property type="entry name" value="CN_HYDROLASE"/>
    <property type="match status" value="1"/>
</dbReference>
<dbReference type="CDD" id="cd00553">
    <property type="entry name" value="NAD_synthase"/>
    <property type="match status" value="1"/>
</dbReference>
<keyword evidence="4 9" id="KW-0436">Ligase</keyword>
<evidence type="ECO:0000256" key="6">
    <source>
        <dbReference type="ARBA" id="ARBA00022840"/>
    </source>
</evidence>
<evidence type="ECO:0000259" key="8">
    <source>
        <dbReference type="PROSITE" id="PS50263"/>
    </source>
</evidence>
<dbReference type="SUPFAM" id="SSF52402">
    <property type="entry name" value="Adenine nucleotide alpha hydrolases-like"/>
    <property type="match status" value="1"/>
</dbReference>
<dbReference type="UniPathway" id="UPA00253">
    <property type="reaction ID" value="UER00334"/>
</dbReference>
<dbReference type="GO" id="GO:0005737">
    <property type="term" value="C:cytoplasm"/>
    <property type="evidence" value="ECO:0007669"/>
    <property type="project" value="InterPro"/>
</dbReference>
<dbReference type="GO" id="GO:0016740">
    <property type="term" value="F:transferase activity"/>
    <property type="evidence" value="ECO:0007669"/>
    <property type="project" value="UniProtKB-KW"/>
</dbReference>
<evidence type="ECO:0000256" key="2">
    <source>
        <dbReference type="ARBA" id="ARBA00007145"/>
    </source>
</evidence>
<keyword evidence="6" id="KW-0067">ATP-binding</keyword>
<keyword evidence="9" id="KW-0808">Transferase</keyword>
<dbReference type="FunFam" id="3.40.50.620:FF:000106">
    <property type="entry name" value="Glutamine-dependent NAD(+) synthetase"/>
    <property type="match status" value="1"/>
</dbReference>
<keyword evidence="5" id="KW-0547">Nucleotide-binding</keyword>
<keyword evidence="9" id="KW-0315">Glutamine amidotransferase</keyword>
<dbReference type="AlphaFoldDB" id="A0A3B0YFL6"/>
<dbReference type="SUPFAM" id="SSF56317">
    <property type="entry name" value="Carbon-nitrogen hydrolase"/>
    <property type="match status" value="1"/>
</dbReference>
<dbReference type="InterPro" id="IPR003010">
    <property type="entry name" value="C-N_Hydrolase"/>
</dbReference>